<evidence type="ECO:0000313" key="3">
    <source>
        <dbReference type="EMBL" id="SPT68758.1"/>
    </source>
</evidence>
<keyword evidence="1" id="KW-0547">Nucleotide-binding</keyword>
<feature type="domain" description="PilZ" evidence="2">
    <location>
        <begin position="3"/>
        <end position="101"/>
    </location>
</feature>
<dbReference type="RefSeq" id="WP_113742978.1">
    <property type="nucleotide sequence ID" value="NZ_UAPU01000005.1"/>
</dbReference>
<evidence type="ECO:0000256" key="1">
    <source>
        <dbReference type="PIRNR" id="PIRNR028141"/>
    </source>
</evidence>
<dbReference type="GO" id="GO:0035438">
    <property type="term" value="F:cyclic-di-GMP binding"/>
    <property type="evidence" value="ECO:0007669"/>
    <property type="project" value="InterPro"/>
</dbReference>
<accession>A0A2X0VH04</accession>
<reference evidence="3 4" key="1">
    <citation type="submission" date="2018-06" db="EMBL/GenBank/DDBJ databases">
        <authorList>
            <consortium name="Pathogen Informatics"/>
            <person name="Doyle S."/>
        </authorList>
    </citation>
    <scope>NUCLEOTIDE SEQUENCE [LARGE SCALE GENOMIC DNA]</scope>
    <source>
        <strain evidence="3 4">NCTC13093</strain>
    </source>
</reference>
<dbReference type="EMBL" id="UAPV01000001">
    <property type="protein sequence ID" value="SPT68758.1"/>
    <property type="molecule type" value="Genomic_DNA"/>
</dbReference>
<gene>
    <name evidence="3" type="ORF">NCTC13093_00092</name>
</gene>
<organism evidence="3 4">
    <name type="scientific">Anaerobiospirillum thomasii</name>
    <dbReference type="NCBI Taxonomy" id="179995"/>
    <lineage>
        <taxon>Bacteria</taxon>
        <taxon>Pseudomonadati</taxon>
        <taxon>Pseudomonadota</taxon>
        <taxon>Gammaproteobacteria</taxon>
        <taxon>Aeromonadales</taxon>
        <taxon>Succinivibrionaceae</taxon>
        <taxon>Anaerobiospirillum</taxon>
    </lineage>
</organism>
<dbReference type="AlphaFoldDB" id="A0A2X0VH04"/>
<comment type="function">
    <text evidence="1">Binds the second messenger bis-(3'-5') cyclic dimeric guanosine monophosphate (c-di-GMP). Can bind two c-di-GMP molecules per monomer. May play a role in bacterial second-messenger regulated processes. Binding to c-di-GMP induces a conformational change of the C- and N-termini resulting in the exposure of a highly negative surface on one side of the protein to a possible effector protein.</text>
</comment>
<name>A0A2X0VH04_9GAMM</name>
<evidence type="ECO:0000313" key="4">
    <source>
        <dbReference type="Proteomes" id="UP000250086"/>
    </source>
</evidence>
<evidence type="ECO:0000259" key="2">
    <source>
        <dbReference type="Pfam" id="PF07238"/>
    </source>
</evidence>
<dbReference type="PIRSF" id="PIRSF028141">
    <property type="entry name" value="C-di-GMP_BP_PA4608"/>
    <property type="match status" value="1"/>
</dbReference>
<keyword evidence="1" id="KW-0973">c-di-GMP</keyword>
<protein>
    <recommendedName>
        <fullName evidence="1">Cyclic diguanosine monophosphate-binding protein</fullName>
        <shortName evidence="1">c-di-GMP-binding protein</shortName>
    </recommendedName>
    <alternativeName>
        <fullName evidence="1">Pilz domain-containing protein</fullName>
    </alternativeName>
</protein>
<keyword evidence="4" id="KW-1185">Reference proteome</keyword>
<comment type="subunit">
    <text evidence="1">Monomer in both c-di-GMP-bound and free forms.</text>
</comment>
<dbReference type="Pfam" id="PF07238">
    <property type="entry name" value="PilZ"/>
    <property type="match status" value="1"/>
</dbReference>
<dbReference type="InterPro" id="IPR009875">
    <property type="entry name" value="PilZ_domain"/>
</dbReference>
<sequence>MENRRKYSRVSMMLHGVLISDFVDTRTEIKIIDVSLNGALIKLVHDFDVFIAHKYDIEFRLGGSNKIRMQCICRHKRGKMVGLQCLHIDLESISSLRRLIELNIGESRMLHRELDELMHFDVES</sequence>
<proteinExistence type="predicted"/>
<dbReference type="Proteomes" id="UP000250086">
    <property type="component" value="Unassembled WGS sequence"/>
</dbReference>
<dbReference type="InterPro" id="IPR027021">
    <property type="entry name" value="C-di-GMP_BP_PA4608"/>
</dbReference>
<dbReference type="OrthoDB" id="5298508at2"/>
<dbReference type="SUPFAM" id="SSF141371">
    <property type="entry name" value="PilZ domain-like"/>
    <property type="match status" value="1"/>
</dbReference>
<dbReference type="Gene3D" id="2.40.10.220">
    <property type="entry name" value="predicted glycosyltransferase like domains"/>
    <property type="match status" value="1"/>
</dbReference>